<organism evidence="1 2">
    <name type="scientific">Pseudomonas mohnii</name>
    <dbReference type="NCBI Taxonomy" id="395600"/>
    <lineage>
        <taxon>Bacteria</taxon>
        <taxon>Pseudomonadati</taxon>
        <taxon>Pseudomonadota</taxon>
        <taxon>Gammaproteobacteria</taxon>
        <taxon>Pseudomonadales</taxon>
        <taxon>Pseudomonadaceae</taxon>
        <taxon>Pseudomonas</taxon>
    </lineage>
</organism>
<dbReference type="EMBL" id="FNRV01000001">
    <property type="protein sequence ID" value="SEB99591.1"/>
    <property type="molecule type" value="Genomic_DNA"/>
</dbReference>
<keyword evidence="2" id="KW-1185">Reference proteome</keyword>
<protein>
    <recommendedName>
        <fullName evidence="3">Carbohydrate binding domain-containing protein</fullName>
    </recommendedName>
</protein>
<sequence>MSVMKVVPPVEIAPVAMISNNVPETDNALWLVATAYKVSDKVMLNHRNYEALVANTGRNPETDTVSPPAWLDLGPTNRWKMFNKRAGNTWTIGTFTSNPESIDLTVRPGKRINSIGLVGVRAASVQIQMIVGGSVVYDQTFAMSTKAGGSWYQYYFGEFKTKDNVARFDLPPFSGADIRVIALAPGSTARIGMMVIGMAKTIGTAVHGSSIADESFSSVKEDDFGNVTIIPRGKRQMISFDIVLSSEEVSSVRRTLVPLSDTVALYVGSENLDYTIIAGRFERLAMGLPTYGRANYSLETRSLN</sequence>
<accession>A0ABY0XRQ0</accession>
<dbReference type="Proteomes" id="UP000199665">
    <property type="component" value="Unassembled WGS sequence"/>
</dbReference>
<evidence type="ECO:0008006" key="3">
    <source>
        <dbReference type="Google" id="ProtNLM"/>
    </source>
</evidence>
<name>A0ABY0XRQ0_9PSED</name>
<evidence type="ECO:0000313" key="1">
    <source>
        <dbReference type="EMBL" id="SEB99591.1"/>
    </source>
</evidence>
<reference evidence="1 2" key="1">
    <citation type="submission" date="2016-10" db="EMBL/GenBank/DDBJ databases">
        <authorList>
            <person name="Varghese N."/>
            <person name="Submissions S."/>
        </authorList>
    </citation>
    <scope>NUCLEOTIDE SEQUENCE [LARGE SCALE GENOMIC DNA]</scope>
    <source>
        <strain evidence="1 2">DSM 18327</strain>
    </source>
</reference>
<evidence type="ECO:0000313" key="2">
    <source>
        <dbReference type="Proteomes" id="UP000199665"/>
    </source>
</evidence>
<dbReference type="RefSeq" id="WP_090463412.1">
    <property type="nucleotide sequence ID" value="NZ_FNRV01000001.1"/>
</dbReference>
<comment type="caution">
    <text evidence="1">The sequence shown here is derived from an EMBL/GenBank/DDBJ whole genome shotgun (WGS) entry which is preliminary data.</text>
</comment>
<proteinExistence type="predicted"/>
<gene>
    <name evidence="1" type="ORF">SAMN05216205_1189</name>
</gene>